<keyword evidence="9 13" id="KW-0704">Schiff base</keyword>
<dbReference type="InterPro" id="IPR033983">
    <property type="entry name" value="Thiazole_synthase_ThiG"/>
</dbReference>
<name>A0A975ALV5_9GAMM</name>
<evidence type="ECO:0000256" key="10">
    <source>
        <dbReference type="ARBA" id="ARBA00049897"/>
    </source>
</evidence>
<dbReference type="HAMAP" id="MF_00443">
    <property type="entry name" value="ThiG"/>
    <property type="match status" value="1"/>
</dbReference>
<dbReference type="PANTHER" id="PTHR34266:SF2">
    <property type="entry name" value="THIAZOLE SYNTHASE"/>
    <property type="match status" value="1"/>
</dbReference>
<dbReference type="SUPFAM" id="SSF110399">
    <property type="entry name" value="ThiG-like"/>
    <property type="match status" value="1"/>
</dbReference>
<evidence type="ECO:0000256" key="2">
    <source>
        <dbReference type="ARBA" id="ARBA00004496"/>
    </source>
</evidence>
<evidence type="ECO:0000256" key="12">
    <source>
        <dbReference type="ARBA" id="ARBA00062692"/>
    </source>
</evidence>
<comment type="pathway">
    <text evidence="3 13">Cofactor biosynthesis; thiamine diphosphate biosynthesis.</text>
</comment>
<reference evidence="15 16" key="1">
    <citation type="submission" date="2021-03" db="EMBL/GenBank/DDBJ databases">
        <title>Novel species identification of genus Shewanella.</title>
        <authorList>
            <person name="Liu G."/>
            <person name="Zhang Q."/>
        </authorList>
    </citation>
    <scope>NUCLEOTIDE SEQUENCE [LARGE SCALE GENOMIC DNA]</scope>
    <source>
        <strain evidence="15 16">FJAT-53726</strain>
    </source>
</reference>
<dbReference type="AlphaFoldDB" id="A0A975ALV5"/>
<proteinExistence type="inferred from homology"/>
<comment type="similarity">
    <text evidence="11 13">Belongs to the ThiG family.</text>
</comment>
<evidence type="ECO:0000256" key="1">
    <source>
        <dbReference type="ARBA" id="ARBA00002834"/>
    </source>
</evidence>
<evidence type="ECO:0000256" key="11">
    <source>
        <dbReference type="ARBA" id="ARBA00060826"/>
    </source>
</evidence>
<evidence type="ECO:0000313" key="16">
    <source>
        <dbReference type="Proteomes" id="UP000663281"/>
    </source>
</evidence>
<dbReference type="EMBL" id="CP071504">
    <property type="protein sequence ID" value="QSX31605.1"/>
    <property type="molecule type" value="Genomic_DNA"/>
</dbReference>
<dbReference type="Gene3D" id="3.20.20.70">
    <property type="entry name" value="Aldolase class I"/>
    <property type="match status" value="1"/>
</dbReference>
<evidence type="ECO:0000256" key="9">
    <source>
        <dbReference type="ARBA" id="ARBA00023270"/>
    </source>
</evidence>
<dbReference type="GO" id="GO:0005737">
    <property type="term" value="C:cytoplasm"/>
    <property type="evidence" value="ECO:0007669"/>
    <property type="project" value="UniProtKB-SubCell"/>
</dbReference>
<dbReference type="GO" id="GO:0009229">
    <property type="term" value="P:thiamine diphosphate biosynthetic process"/>
    <property type="evidence" value="ECO:0007669"/>
    <property type="project" value="UniProtKB-UniRule"/>
</dbReference>
<evidence type="ECO:0000256" key="6">
    <source>
        <dbReference type="ARBA" id="ARBA00022490"/>
    </source>
</evidence>
<feature type="domain" description="Thiazole synthase ThiG" evidence="14">
    <location>
        <begin position="3"/>
        <end position="247"/>
    </location>
</feature>
<feature type="binding site" evidence="13">
    <location>
        <position position="156"/>
    </location>
    <ligand>
        <name>1-deoxy-D-xylulose 5-phosphate</name>
        <dbReference type="ChEBI" id="CHEBI:57792"/>
    </ligand>
</feature>
<protein>
    <recommendedName>
        <fullName evidence="5 13">Thiazole synthase</fullName>
        <ecNumber evidence="4 13">2.8.1.10</ecNumber>
    </recommendedName>
</protein>
<organism evidence="15 16">
    <name type="scientific">Shewanella cyperi</name>
    <dbReference type="NCBI Taxonomy" id="2814292"/>
    <lineage>
        <taxon>Bacteria</taxon>
        <taxon>Pseudomonadati</taxon>
        <taxon>Pseudomonadota</taxon>
        <taxon>Gammaproteobacteria</taxon>
        <taxon>Alteromonadales</taxon>
        <taxon>Shewanellaceae</taxon>
        <taxon>Shewanella</taxon>
    </lineage>
</organism>
<keyword evidence="6 13" id="KW-0963">Cytoplasm</keyword>
<evidence type="ECO:0000256" key="7">
    <source>
        <dbReference type="ARBA" id="ARBA00022679"/>
    </source>
</evidence>
<comment type="subunit">
    <text evidence="12 13">Homotetramer. Forms heterodimers with either ThiH or ThiS.</text>
</comment>
<evidence type="ECO:0000256" key="3">
    <source>
        <dbReference type="ARBA" id="ARBA00004948"/>
    </source>
</evidence>
<dbReference type="PANTHER" id="PTHR34266">
    <property type="entry name" value="THIAZOLE SYNTHASE"/>
    <property type="match status" value="1"/>
</dbReference>
<keyword evidence="8 13" id="KW-0784">Thiamine biosynthesis</keyword>
<dbReference type="RefSeq" id="WP_207326103.1">
    <property type="nucleotide sequence ID" value="NZ_CP071504.1"/>
</dbReference>
<comment type="subcellular location">
    <subcellularLocation>
        <location evidence="2 13">Cytoplasm</location>
    </subcellularLocation>
</comment>
<accession>A0A975ALV5</accession>
<comment type="catalytic activity">
    <reaction evidence="10 13">
        <text>[ThiS sulfur-carrier protein]-C-terminal-Gly-aminoethanethioate + 2-iminoacetate + 1-deoxy-D-xylulose 5-phosphate = [ThiS sulfur-carrier protein]-C-terminal Gly-Gly + 2-[(2R,5Z)-2-carboxy-4-methylthiazol-5(2H)-ylidene]ethyl phosphate + 2 H2O + H(+)</text>
        <dbReference type="Rhea" id="RHEA:26297"/>
        <dbReference type="Rhea" id="RHEA-COMP:12909"/>
        <dbReference type="Rhea" id="RHEA-COMP:19908"/>
        <dbReference type="ChEBI" id="CHEBI:15377"/>
        <dbReference type="ChEBI" id="CHEBI:15378"/>
        <dbReference type="ChEBI" id="CHEBI:57792"/>
        <dbReference type="ChEBI" id="CHEBI:62899"/>
        <dbReference type="ChEBI" id="CHEBI:77846"/>
        <dbReference type="ChEBI" id="CHEBI:90778"/>
        <dbReference type="ChEBI" id="CHEBI:232372"/>
        <dbReference type="EC" id="2.8.1.10"/>
    </reaction>
</comment>
<evidence type="ECO:0000256" key="4">
    <source>
        <dbReference type="ARBA" id="ARBA00011960"/>
    </source>
</evidence>
<evidence type="ECO:0000256" key="13">
    <source>
        <dbReference type="HAMAP-Rule" id="MF_00443"/>
    </source>
</evidence>
<dbReference type="CDD" id="cd04728">
    <property type="entry name" value="ThiG"/>
    <property type="match status" value="1"/>
</dbReference>
<dbReference type="KEGG" id="scyp:JYB88_08315"/>
<dbReference type="InterPro" id="IPR008867">
    <property type="entry name" value="ThiG"/>
</dbReference>
<dbReference type="EC" id="2.8.1.10" evidence="4 13"/>
<feature type="active site" description="Schiff-base intermediate with DXP" evidence="13">
    <location>
        <position position="95"/>
    </location>
</feature>
<dbReference type="FunFam" id="3.20.20.70:FF:000049">
    <property type="entry name" value="Thiazole synthase"/>
    <property type="match status" value="1"/>
</dbReference>
<dbReference type="GO" id="GO:1990107">
    <property type="term" value="F:thiazole synthase activity"/>
    <property type="evidence" value="ECO:0007669"/>
    <property type="project" value="UniProtKB-EC"/>
</dbReference>
<dbReference type="Pfam" id="PF05690">
    <property type="entry name" value="ThiG"/>
    <property type="match status" value="1"/>
</dbReference>
<evidence type="ECO:0000256" key="8">
    <source>
        <dbReference type="ARBA" id="ARBA00022977"/>
    </source>
</evidence>
<dbReference type="Proteomes" id="UP000663281">
    <property type="component" value="Chromosome"/>
</dbReference>
<feature type="binding site" evidence="13">
    <location>
        <begin position="204"/>
        <end position="205"/>
    </location>
    <ligand>
        <name>1-deoxy-D-xylulose 5-phosphate</name>
        <dbReference type="ChEBI" id="CHEBI:57792"/>
    </ligand>
</feature>
<feature type="binding site" evidence="13">
    <location>
        <begin position="182"/>
        <end position="183"/>
    </location>
    <ligand>
        <name>1-deoxy-D-xylulose 5-phosphate</name>
        <dbReference type="ChEBI" id="CHEBI:57792"/>
    </ligand>
</feature>
<keyword evidence="16" id="KW-1185">Reference proteome</keyword>
<sequence length="255" mass="26999">MLTIANQQFSSRLFSGTGKFATSVLMQQAIAASGTELVTLALKRIDLSLGRDDILQPLLERGVKLLPNTSGARNAREAILAANLARELLGTHWLKLEIHPDPRYLMPDPMETFEAAKELVSQGFAVLPYVHADPVLCRRLEEIGCAAVMPLASPIGSNQGLESRAFLKIIIEQANIPVVVDAGIGSPSQACEAMELGADAVLVNTAIASSADPVRMAAAFARAVECGREAYLAGLGARGIQASHTSPLTAFLGVE</sequence>
<gene>
    <name evidence="13" type="primary">thiG</name>
    <name evidence="15" type="ORF">JYB88_08315</name>
</gene>
<dbReference type="InterPro" id="IPR013785">
    <property type="entry name" value="Aldolase_TIM"/>
</dbReference>
<comment type="function">
    <text evidence="1 13">Catalyzes the rearrangement of 1-deoxy-D-xylulose 5-phosphate (DXP) to produce the thiazole phosphate moiety of thiamine. Sulfur is provided by the thiocarboxylate moiety of the carrier protein ThiS. In vitro, sulfur can be provided by H(2)S.</text>
</comment>
<evidence type="ECO:0000313" key="15">
    <source>
        <dbReference type="EMBL" id="QSX31605.1"/>
    </source>
</evidence>
<evidence type="ECO:0000256" key="5">
    <source>
        <dbReference type="ARBA" id="ARBA00019753"/>
    </source>
</evidence>
<evidence type="ECO:0000259" key="14">
    <source>
        <dbReference type="Pfam" id="PF05690"/>
    </source>
</evidence>
<keyword evidence="7 13" id="KW-0808">Transferase</keyword>